<evidence type="ECO:0000256" key="7">
    <source>
        <dbReference type="ARBA" id="ARBA00023139"/>
    </source>
</evidence>
<keyword evidence="13" id="KW-1185">Reference proteome</keyword>
<dbReference type="InterPro" id="IPR039859">
    <property type="entry name" value="PFA4/ZDH16/20/ERF2-like"/>
</dbReference>
<dbReference type="EC" id="2.3.1.225" evidence="10"/>
<dbReference type="AlphaFoldDB" id="A0AAU9INJ2"/>
<evidence type="ECO:0000313" key="13">
    <source>
        <dbReference type="Proteomes" id="UP001162131"/>
    </source>
</evidence>
<comment type="caution">
    <text evidence="12">The sequence shown here is derived from an EMBL/GenBank/DDBJ whole genome shotgun (WGS) entry which is preliminary data.</text>
</comment>
<sequence length="373" mass="43421">MHCHRSSAPIYILLLHILVILSMLWSVPELAAFKEPSTIVYWTLVFLVFVCYINTSYRNPGFVHEIKIFSDSIPAHPTENISIEISSSHRSQASIGFAKLKDSNYDATPTKFSHQRYISTDHDDPESIIQGKAGSQVEKELEDENSGPMQIDVLGNKPIIDELEEEDYSSRSPTSATPGEQKIQKFDDVIVTETRFCTICTLEQPMRAKHCRDCGKCVALHDHHCPWLGICIGERNRRQFWMYLLIESGLIWWSGFWLFRSFDMRGGIVEWMEINWLRLFASIFIVFFAVMVTCLLLFHTYLAMTNQTTWENISWEKISYLKKWPKEFGSPFSKGILWNLYFYCCRPLPKNYTSWIMPLRLPEKKPKKCLCLV</sequence>
<dbReference type="EMBL" id="CAJZBQ010000013">
    <property type="protein sequence ID" value="CAG9315336.1"/>
    <property type="molecule type" value="Genomic_DNA"/>
</dbReference>
<keyword evidence="3 10" id="KW-0808">Transferase</keyword>
<keyword evidence="4 10" id="KW-0812">Transmembrane</keyword>
<dbReference type="PROSITE" id="PS50216">
    <property type="entry name" value="DHHC"/>
    <property type="match status" value="1"/>
</dbReference>
<keyword evidence="6 10" id="KW-0472">Membrane</keyword>
<evidence type="ECO:0000259" key="11">
    <source>
        <dbReference type="Pfam" id="PF01529"/>
    </source>
</evidence>
<dbReference type="Proteomes" id="UP001162131">
    <property type="component" value="Unassembled WGS sequence"/>
</dbReference>
<comment type="similarity">
    <text evidence="2 10">Belongs to the DHHC palmitoyltransferase family.</text>
</comment>
<reference evidence="12" key="1">
    <citation type="submission" date="2021-09" db="EMBL/GenBank/DDBJ databases">
        <authorList>
            <consortium name="AG Swart"/>
            <person name="Singh M."/>
            <person name="Singh A."/>
            <person name="Seah K."/>
            <person name="Emmerich C."/>
        </authorList>
    </citation>
    <scope>NUCLEOTIDE SEQUENCE</scope>
    <source>
        <strain evidence="12">ATCC30299</strain>
    </source>
</reference>
<evidence type="ECO:0000256" key="5">
    <source>
        <dbReference type="ARBA" id="ARBA00022989"/>
    </source>
</evidence>
<evidence type="ECO:0000256" key="1">
    <source>
        <dbReference type="ARBA" id="ARBA00004127"/>
    </source>
</evidence>
<dbReference type="InterPro" id="IPR001594">
    <property type="entry name" value="Palmitoyltrfase_DHHC"/>
</dbReference>
<feature type="transmembrane region" description="Helical" evidence="10">
    <location>
        <begin position="39"/>
        <end position="57"/>
    </location>
</feature>
<gene>
    <name evidence="12" type="ORF">BSTOLATCC_MIC13109</name>
</gene>
<keyword evidence="9 10" id="KW-0012">Acyltransferase</keyword>
<comment type="domain">
    <text evidence="10">The DHHC domain is required for palmitoyltransferase activity.</text>
</comment>
<feature type="transmembrane region" description="Helical" evidence="10">
    <location>
        <begin position="7"/>
        <end position="27"/>
    </location>
</feature>
<dbReference type="GO" id="GO:0006612">
    <property type="term" value="P:protein targeting to membrane"/>
    <property type="evidence" value="ECO:0007669"/>
    <property type="project" value="TreeGrafter"/>
</dbReference>
<feature type="transmembrane region" description="Helical" evidence="10">
    <location>
        <begin position="279"/>
        <end position="298"/>
    </location>
</feature>
<evidence type="ECO:0000256" key="9">
    <source>
        <dbReference type="ARBA" id="ARBA00023315"/>
    </source>
</evidence>
<dbReference type="Pfam" id="PF01529">
    <property type="entry name" value="DHHC"/>
    <property type="match status" value="1"/>
</dbReference>
<comment type="subcellular location">
    <subcellularLocation>
        <location evidence="1">Endomembrane system</location>
        <topology evidence="1">Multi-pass membrane protein</topology>
    </subcellularLocation>
</comment>
<evidence type="ECO:0000256" key="8">
    <source>
        <dbReference type="ARBA" id="ARBA00023288"/>
    </source>
</evidence>
<dbReference type="PANTHER" id="PTHR22883:SF301">
    <property type="entry name" value="PALMITOYLTRANSFERASE ZDHHC12"/>
    <property type="match status" value="1"/>
</dbReference>
<proteinExistence type="inferred from homology"/>
<evidence type="ECO:0000256" key="6">
    <source>
        <dbReference type="ARBA" id="ARBA00023136"/>
    </source>
</evidence>
<comment type="catalytic activity">
    <reaction evidence="10">
        <text>L-cysteinyl-[protein] + hexadecanoyl-CoA = S-hexadecanoyl-L-cysteinyl-[protein] + CoA</text>
        <dbReference type="Rhea" id="RHEA:36683"/>
        <dbReference type="Rhea" id="RHEA-COMP:10131"/>
        <dbReference type="Rhea" id="RHEA-COMP:11032"/>
        <dbReference type="ChEBI" id="CHEBI:29950"/>
        <dbReference type="ChEBI" id="CHEBI:57287"/>
        <dbReference type="ChEBI" id="CHEBI:57379"/>
        <dbReference type="ChEBI" id="CHEBI:74151"/>
        <dbReference type="EC" id="2.3.1.225"/>
    </reaction>
</comment>
<name>A0AAU9INJ2_9CILI</name>
<keyword evidence="5 10" id="KW-1133">Transmembrane helix</keyword>
<organism evidence="12 13">
    <name type="scientific">Blepharisma stoltei</name>
    <dbReference type="NCBI Taxonomy" id="1481888"/>
    <lineage>
        <taxon>Eukaryota</taxon>
        <taxon>Sar</taxon>
        <taxon>Alveolata</taxon>
        <taxon>Ciliophora</taxon>
        <taxon>Postciliodesmatophora</taxon>
        <taxon>Heterotrichea</taxon>
        <taxon>Heterotrichida</taxon>
        <taxon>Blepharismidae</taxon>
        <taxon>Blepharisma</taxon>
    </lineage>
</organism>
<evidence type="ECO:0000256" key="3">
    <source>
        <dbReference type="ARBA" id="ARBA00022679"/>
    </source>
</evidence>
<dbReference type="GO" id="GO:0005794">
    <property type="term" value="C:Golgi apparatus"/>
    <property type="evidence" value="ECO:0007669"/>
    <property type="project" value="TreeGrafter"/>
</dbReference>
<dbReference type="GO" id="GO:0019706">
    <property type="term" value="F:protein-cysteine S-palmitoyltransferase activity"/>
    <property type="evidence" value="ECO:0007669"/>
    <property type="project" value="UniProtKB-EC"/>
</dbReference>
<feature type="domain" description="Palmitoyltransferase DHHC" evidence="11">
    <location>
        <begin position="192"/>
        <end position="315"/>
    </location>
</feature>
<keyword evidence="8" id="KW-0449">Lipoprotein</keyword>
<feature type="transmembrane region" description="Helical" evidence="10">
    <location>
        <begin position="240"/>
        <end position="259"/>
    </location>
</feature>
<evidence type="ECO:0000256" key="4">
    <source>
        <dbReference type="ARBA" id="ARBA00022692"/>
    </source>
</evidence>
<dbReference type="PANTHER" id="PTHR22883">
    <property type="entry name" value="ZINC FINGER DHHC DOMAIN CONTAINING PROTEIN"/>
    <property type="match status" value="1"/>
</dbReference>
<evidence type="ECO:0000256" key="2">
    <source>
        <dbReference type="ARBA" id="ARBA00008574"/>
    </source>
</evidence>
<evidence type="ECO:0000313" key="12">
    <source>
        <dbReference type="EMBL" id="CAG9315336.1"/>
    </source>
</evidence>
<accession>A0AAU9INJ2</accession>
<evidence type="ECO:0000256" key="10">
    <source>
        <dbReference type="RuleBase" id="RU079119"/>
    </source>
</evidence>
<dbReference type="GO" id="GO:0005783">
    <property type="term" value="C:endoplasmic reticulum"/>
    <property type="evidence" value="ECO:0007669"/>
    <property type="project" value="TreeGrafter"/>
</dbReference>
<protein>
    <recommendedName>
        <fullName evidence="10">Palmitoyltransferase</fullName>
        <ecNumber evidence="10">2.3.1.225</ecNumber>
    </recommendedName>
</protein>
<keyword evidence="7" id="KW-0564">Palmitate</keyword>